<feature type="transmembrane region" description="Helical" evidence="7">
    <location>
        <begin position="219"/>
        <end position="239"/>
    </location>
</feature>
<feature type="transmembrane region" description="Helical" evidence="7">
    <location>
        <begin position="98"/>
        <end position="122"/>
    </location>
</feature>
<gene>
    <name evidence="8" type="ORF">GCM10009745_78900</name>
</gene>
<feature type="transmembrane region" description="Helical" evidence="7">
    <location>
        <begin position="279"/>
        <end position="297"/>
    </location>
</feature>
<reference evidence="9" key="1">
    <citation type="journal article" date="2019" name="Int. J. Syst. Evol. Microbiol.">
        <title>The Global Catalogue of Microorganisms (GCM) 10K type strain sequencing project: providing services to taxonomists for standard genome sequencing and annotation.</title>
        <authorList>
            <consortium name="The Broad Institute Genomics Platform"/>
            <consortium name="The Broad Institute Genome Sequencing Center for Infectious Disease"/>
            <person name="Wu L."/>
            <person name="Ma J."/>
        </authorList>
    </citation>
    <scope>NUCLEOTIDE SEQUENCE [LARGE SCALE GENOMIC DNA]</scope>
    <source>
        <strain evidence="9">JCM 14307</strain>
    </source>
</reference>
<accession>A0ABP4V5I4</accession>
<evidence type="ECO:0000256" key="1">
    <source>
        <dbReference type="ARBA" id="ARBA00004651"/>
    </source>
</evidence>
<dbReference type="InterPro" id="IPR010290">
    <property type="entry name" value="TM_effector"/>
</dbReference>
<keyword evidence="2" id="KW-0813">Transport</keyword>
<evidence type="ECO:0000256" key="5">
    <source>
        <dbReference type="ARBA" id="ARBA00022989"/>
    </source>
</evidence>
<keyword evidence="6 7" id="KW-0472">Membrane</keyword>
<evidence type="ECO:0000256" key="6">
    <source>
        <dbReference type="ARBA" id="ARBA00023136"/>
    </source>
</evidence>
<feature type="transmembrane region" description="Helical" evidence="7">
    <location>
        <begin position="303"/>
        <end position="326"/>
    </location>
</feature>
<keyword evidence="4 7" id="KW-0812">Transmembrane</keyword>
<sequence length="407" mass="41006">MDGDFKRFWAGQSVSAVGTHVTAVALPLTAAITLDAGAAGVSAIATASYLPSAVLPLLAGHWLEGRRKRGLMVATDLLRAAAVAAIPLAWAFDHLSVAILVAVALVVGAASVLFDIASFAYLPDFVPEQELPAANRALQGSSTAAQVGGPGLAGLLVQMLGPAIALLVDAISYVASAVGIAAARRTEAAPQSTDERPGLWEGVRQIAVSPFLRSMTVGVALYNGAAQIMVVNLVILAVKDRGVSAGGYGIALSAGGVGAFVGAMIVLRPARRFGYGPALLGSITLSTGVPVALAFLPGRGLEYGVLLGLVQFGAGIGLGGANVLSVTIRQLLIPRTSLARSNGAYRTFTYGVLPLGAALGGVLGSTFGPTVAVAVGTAGMAVSAVPMFVVREVRNLTTPIALDAAGH</sequence>
<dbReference type="InterPro" id="IPR036259">
    <property type="entry name" value="MFS_trans_sf"/>
</dbReference>
<evidence type="ECO:0000313" key="8">
    <source>
        <dbReference type="EMBL" id="GAA1718323.1"/>
    </source>
</evidence>
<dbReference type="EMBL" id="BAAANF010000029">
    <property type="protein sequence ID" value="GAA1718323.1"/>
    <property type="molecule type" value="Genomic_DNA"/>
</dbReference>
<feature type="transmembrane region" description="Helical" evidence="7">
    <location>
        <begin position="371"/>
        <end position="390"/>
    </location>
</feature>
<dbReference type="Proteomes" id="UP001500280">
    <property type="component" value="Unassembled WGS sequence"/>
</dbReference>
<dbReference type="PANTHER" id="PTHR23513">
    <property type="entry name" value="INTEGRAL MEMBRANE EFFLUX PROTEIN-RELATED"/>
    <property type="match status" value="1"/>
</dbReference>
<evidence type="ECO:0000256" key="3">
    <source>
        <dbReference type="ARBA" id="ARBA00022475"/>
    </source>
</evidence>
<evidence type="ECO:0000256" key="2">
    <source>
        <dbReference type="ARBA" id="ARBA00022448"/>
    </source>
</evidence>
<dbReference type="SUPFAM" id="SSF103473">
    <property type="entry name" value="MFS general substrate transporter"/>
    <property type="match status" value="1"/>
</dbReference>
<keyword evidence="5 7" id="KW-1133">Transmembrane helix</keyword>
<feature type="transmembrane region" description="Helical" evidence="7">
    <location>
        <begin position="36"/>
        <end position="59"/>
    </location>
</feature>
<dbReference type="PANTHER" id="PTHR23513:SF6">
    <property type="entry name" value="MAJOR FACILITATOR SUPERFAMILY ASSOCIATED DOMAIN-CONTAINING PROTEIN"/>
    <property type="match status" value="1"/>
</dbReference>
<dbReference type="CDD" id="cd06173">
    <property type="entry name" value="MFS_MefA_like"/>
    <property type="match status" value="1"/>
</dbReference>
<keyword evidence="3" id="KW-1003">Cell membrane</keyword>
<protein>
    <submittedName>
        <fullName evidence="8">MFS transporter</fullName>
    </submittedName>
</protein>
<evidence type="ECO:0000256" key="7">
    <source>
        <dbReference type="SAM" id="Phobius"/>
    </source>
</evidence>
<name>A0ABP4V5I4_9ACTN</name>
<feature type="transmembrane region" description="Helical" evidence="7">
    <location>
        <begin position="245"/>
        <end position="267"/>
    </location>
</feature>
<dbReference type="Pfam" id="PF05977">
    <property type="entry name" value="MFS_3"/>
    <property type="match status" value="1"/>
</dbReference>
<dbReference type="Gene3D" id="1.20.1250.20">
    <property type="entry name" value="MFS general substrate transporter like domains"/>
    <property type="match status" value="1"/>
</dbReference>
<comment type="subcellular location">
    <subcellularLocation>
        <location evidence="1">Cell membrane</location>
        <topology evidence="1">Multi-pass membrane protein</topology>
    </subcellularLocation>
</comment>
<keyword evidence="9" id="KW-1185">Reference proteome</keyword>
<comment type="caution">
    <text evidence="8">The sequence shown here is derived from an EMBL/GenBank/DDBJ whole genome shotgun (WGS) entry which is preliminary data.</text>
</comment>
<feature type="transmembrane region" description="Helical" evidence="7">
    <location>
        <begin position="347"/>
        <end position="365"/>
    </location>
</feature>
<evidence type="ECO:0000313" key="9">
    <source>
        <dbReference type="Proteomes" id="UP001500280"/>
    </source>
</evidence>
<organism evidence="8 9">
    <name type="scientific">Kribbella yunnanensis</name>
    <dbReference type="NCBI Taxonomy" id="190194"/>
    <lineage>
        <taxon>Bacteria</taxon>
        <taxon>Bacillati</taxon>
        <taxon>Actinomycetota</taxon>
        <taxon>Actinomycetes</taxon>
        <taxon>Propionibacteriales</taxon>
        <taxon>Kribbellaceae</taxon>
        <taxon>Kribbella</taxon>
    </lineage>
</organism>
<evidence type="ECO:0000256" key="4">
    <source>
        <dbReference type="ARBA" id="ARBA00022692"/>
    </source>
</evidence>
<proteinExistence type="predicted"/>